<name>A0A3E2B438_9FIRM</name>
<evidence type="ECO:0000313" key="1">
    <source>
        <dbReference type="EMBL" id="RFT06775.1"/>
    </source>
</evidence>
<organism evidence="1 2">
    <name type="scientific">Evtepia gabavorous</name>
    <dbReference type="NCBI Taxonomy" id="2211183"/>
    <lineage>
        <taxon>Bacteria</taxon>
        <taxon>Bacillati</taxon>
        <taxon>Bacillota</taxon>
        <taxon>Clostridia</taxon>
        <taxon>Eubacteriales</taxon>
        <taxon>Evtepia</taxon>
    </lineage>
</organism>
<dbReference type="InterPro" id="IPR007351">
    <property type="entry name" value="YjbR"/>
</dbReference>
<comment type="caution">
    <text evidence="1">The sequence shown here is derived from an EMBL/GenBank/DDBJ whole genome shotgun (WGS) entry which is preliminary data.</text>
</comment>
<protein>
    <submittedName>
        <fullName evidence="1">MmcQ/YjbR family DNA-binding protein</fullName>
    </submittedName>
</protein>
<dbReference type="RefSeq" id="WP_117142145.1">
    <property type="nucleotide sequence ID" value="NZ_CAKXKJ010000002.1"/>
</dbReference>
<dbReference type="SUPFAM" id="SSF142906">
    <property type="entry name" value="YjbR-like"/>
    <property type="match status" value="1"/>
</dbReference>
<dbReference type="Gene3D" id="3.90.1150.30">
    <property type="match status" value="1"/>
</dbReference>
<keyword evidence="1" id="KW-0238">DNA-binding</keyword>
<dbReference type="EMBL" id="QQRQ01000007">
    <property type="protein sequence ID" value="RFT06775.1"/>
    <property type="molecule type" value="Genomic_DNA"/>
</dbReference>
<dbReference type="Pfam" id="PF04237">
    <property type="entry name" value="YjbR"/>
    <property type="match status" value="1"/>
</dbReference>
<dbReference type="InterPro" id="IPR038056">
    <property type="entry name" value="YjbR-like_sf"/>
</dbReference>
<proteinExistence type="predicted"/>
<gene>
    <name evidence="1" type="ORF">DV520_06135</name>
</gene>
<dbReference type="GeneID" id="97995314"/>
<dbReference type="PANTHER" id="PTHR35145:SF1">
    <property type="entry name" value="CYTOPLASMIC PROTEIN"/>
    <property type="match status" value="1"/>
</dbReference>
<dbReference type="AlphaFoldDB" id="A0A3E2B438"/>
<dbReference type="OrthoDB" id="9789813at2"/>
<dbReference type="Proteomes" id="UP000260649">
    <property type="component" value="Unassembled WGS sequence"/>
</dbReference>
<keyword evidence="2" id="KW-1185">Reference proteome</keyword>
<accession>A0A3E2B438</accession>
<sequence length="116" mass="13534">MTTREEAIHACLIDSSVYPDTPFHDANWTIIRHQENQKMFAAVYQRKGQTWMNVKVEPLTGDFLRQTYPAAVPAYHMNKTHWISLILDGSLEDSMIQDLIWRSYLLTAPRRKNTTP</sequence>
<reference evidence="1 2" key="1">
    <citation type="submission" date="2018-07" db="EMBL/GenBank/DDBJ databases">
        <title>GABA Modulating Bacteria of the Human Gut Microbiota.</title>
        <authorList>
            <person name="Strandwitz P."/>
            <person name="Kim K.H."/>
            <person name="Terekhova D."/>
            <person name="Liu J.K."/>
            <person name="Sharma A."/>
            <person name="Levering J."/>
            <person name="Mcdonald D."/>
            <person name="Dietrich D."/>
            <person name="Ramadhar T.R."/>
            <person name="Lekbua A."/>
            <person name="Mroue N."/>
            <person name="Liston C."/>
            <person name="Stewart E.J."/>
            <person name="Dubin M.J."/>
            <person name="Zengler K."/>
            <person name="Knight R."/>
            <person name="Gilbert J.A."/>
            <person name="Clardy J."/>
            <person name="Lewis K."/>
        </authorList>
    </citation>
    <scope>NUCLEOTIDE SEQUENCE [LARGE SCALE GENOMIC DNA]</scope>
    <source>
        <strain evidence="1 2">KLE1738</strain>
    </source>
</reference>
<dbReference type="PANTHER" id="PTHR35145">
    <property type="entry name" value="CYTOPLASMIC PROTEIN-RELATED"/>
    <property type="match status" value="1"/>
</dbReference>
<dbReference type="GO" id="GO:0003677">
    <property type="term" value="F:DNA binding"/>
    <property type="evidence" value="ECO:0007669"/>
    <property type="project" value="UniProtKB-KW"/>
</dbReference>
<dbReference type="InterPro" id="IPR058532">
    <property type="entry name" value="YjbR/MT2646/Rv2570-like"/>
</dbReference>
<evidence type="ECO:0000313" key="2">
    <source>
        <dbReference type="Proteomes" id="UP000260649"/>
    </source>
</evidence>